<dbReference type="PANTHER" id="PTHR10513">
    <property type="entry name" value="DEOXYNUCLEOSIDE KINASE"/>
    <property type="match status" value="1"/>
</dbReference>
<evidence type="ECO:0000313" key="6">
    <source>
        <dbReference type="Proteomes" id="UP000001683"/>
    </source>
</evidence>
<dbReference type="PIRSF" id="PIRSF000705">
    <property type="entry name" value="DNK"/>
    <property type="match status" value="1"/>
</dbReference>
<dbReference type="OrthoDB" id="9776634at2"/>
<dbReference type="Gene3D" id="3.40.50.300">
    <property type="entry name" value="P-loop containing nucleotide triphosphate hydrolases"/>
    <property type="match status" value="1"/>
</dbReference>
<dbReference type="Proteomes" id="UP000001683">
    <property type="component" value="Chromosome"/>
</dbReference>
<feature type="binding site" evidence="3">
    <location>
        <begin position="10"/>
        <end position="18"/>
    </location>
    <ligand>
        <name>ATP</name>
        <dbReference type="ChEBI" id="CHEBI:30616"/>
    </ligand>
</feature>
<dbReference type="InterPro" id="IPR027417">
    <property type="entry name" value="P-loop_NTPase"/>
</dbReference>
<name>B2A777_NATTJ</name>
<proteinExistence type="inferred from homology"/>
<dbReference type="AlphaFoldDB" id="B2A777"/>
<dbReference type="STRING" id="457570.Nther_0678"/>
<feature type="binding site" evidence="3">
    <location>
        <begin position="137"/>
        <end position="141"/>
    </location>
    <ligand>
        <name>ATP</name>
        <dbReference type="ChEBI" id="CHEBI:30616"/>
    </ligand>
</feature>
<dbReference type="GO" id="GO:0019136">
    <property type="term" value="F:deoxynucleoside kinase activity"/>
    <property type="evidence" value="ECO:0007669"/>
    <property type="project" value="InterPro"/>
</dbReference>
<dbReference type="InterPro" id="IPR002624">
    <property type="entry name" value="DCK/DGK"/>
</dbReference>
<keyword evidence="3" id="KW-0067">ATP-binding</keyword>
<sequence length="208" mass="24740">MGQVPIVVDGMTGSGKTTLVNHLANELNLEVMPEEFRDPYNLLYRFADDVKWCYPMQLNFLMTRYIQYTVASEHENYILDRSIYSDPVYAKLYYNMGYLSEKQYDNYLNFYDSLEEDIKEPKCMIILNCSFDEIMRRIVDRGRSDELKLSKEGYWWPLYQAYQEHVDKLLTQQDHMSTKVIRIDTEDIDLAKRDEQLFDILNLAETAI</sequence>
<dbReference type="GO" id="GO:0005524">
    <property type="term" value="F:ATP binding"/>
    <property type="evidence" value="ECO:0007669"/>
    <property type="project" value="UniProtKB-KW"/>
</dbReference>
<dbReference type="FunCoup" id="B2A777">
    <property type="interactions" value="299"/>
</dbReference>
<reference evidence="5 6" key="2">
    <citation type="journal article" date="2011" name="J. Bacteriol.">
        <title>Complete genome sequence of the anaerobic, halophilic alkalithermophile Natranaerobius thermophilus JW/NM-WN-LF.</title>
        <authorList>
            <person name="Zhao B."/>
            <person name="Mesbah N.M."/>
            <person name="Dalin E."/>
            <person name="Goodwin L."/>
            <person name="Nolan M."/>
            <person name="Pitluck S."/>
            <person name="Chertkov O."/>
            <person name="Brettin T.S."/>
            <person name="Han J."/>
            <person name="Larimer F.W."/>
            <person name="Land M.L."/>
            <person name="Hauser L."/>
            <person name="Kyrpides N."/>
            <person name="Wiegel J."/>
        </authorList>
    </citation>
    <scope>NUCLEOTIDE SEQUENCE [LARGE SCALE GENOMIC DNA]</scope>
    <source>
        <strain evidence="6">ATCC BAA-1301 / DSM 18059 / JW/NM-WN-LF</strain>
    </source>
</reference>
<keyword evidence="5" id="KW-0418">Kinase</keyword>
<dbReference type="eggNOG" id="COG1428">
    <property type="taxonomic scope" value="Bacteria"/>
</dbReference>
<evidence type="ECO:0000256" key="2">
    <source>
        <dbReference type="PIRSR" id="PIRSR000705-1"/>
    </source>
</evidence>
<evidence type="ECO:0000256" key="1">
    <source>
        <dbReference type="ARBA" id="ARBA00007420"/>
    </source>
</evidence>
<accession>B2A777</accession>
<dbReference type="PANTHER" id="PTHR10513:SF35">
    <property type="entry name" value="DEOXYADENOSINE KINASE"/>
    <property type="match status" value="1"/>
</dbReference>
<comment type="similarity">
    <text evidence="1">Belongs to the DCK/DGK family.</text>
</comment>
<organism evidence="5 6">
    <name type="scientific">Natranaerobius thermophilus (strain ATCC BAA-1301 / DSM 18059 / JW/NM-WN-LF)</name>
    <dbReference type="NCBI Taxonomy" id="457570"/>
    <lineage>
        <taxon>Bacteria</taxon>
        <taxon>Bacillati</taxon>
        <taxon>Bacillota</taxon>
        <taxon>Clostridia</taxon>
        <taxon>Natranaerobiales</taxon>
        <taxon>Natranaerobiaceae</taxon>
        <taxon>Natranaerobius</taxon>
    </lineage>
</organism>
<dbReference type="InterPro" id="IPR050566">
    <property type="entry name" value="Deoxyribonucleoside_kinase"/>
</dbReference>
<dbReference type="KEGG" id="nth:Nther_0678"/>
<keyword evidence="5" id="KW-0808">Transferase</keyword>
<dbReference type="SUPFAM" id="SSF52540">
    <property type="entry name" value="P-loop containing nucleoside triphosphate hydrolases"/>
    <property type="match status" value="1"/>
</dbReference>
<dbReference type="EMBL" id="CP001034">
    <property type="protein sequence ID" value="ACB84271.1"/>
    <property type="molecule type" value="Genomic_DNA"/>
</dbReference>
<evidence type="ECO:0000259" key="4">
    <source>
        <dbReference type="Pfam" id="PF01712"/>
    </source>
</evidence>
<gene>
    <name evidence="5" type="ordered locus">Nther_0678</name>
</gene>
<protein>
    <submittedName>
        <fullName evidence="5">Deoxynucleoside kinase</fullName>
    </submittedName>
</protein>
<keyword evidence="6" id="KW-1185">Reference proteome</keyword>
<dbReference type="Pfam" id="PF01712">
    <property type="entry name" value="dNK"/>
    <property type="match status" value="1"/>
</dbReference>
<dbReference type="InParanoid" id="B2A777"/>
<keyword evidence="3" id="KW-0547">Nucleotide-binding</keyword>
<dbReference type="RefSeq" id="WP_012447155.1">
    <property type="nucleotide sequence ID" value="NC_010718.1"/>
</dbReference>
<dbReference type="InterPro" id="IPR031314">
    <property type="entry name" value="DNK_dom"/>
</dbReference>
<feature type="domain" description="Deoxynucleoside kinase" evidence="4">
    <location>
        <begin position="6"/>
        <end position="205"/>
    </location>
</feature>
<evidence type="ECO:0000256" key="3">
    <source>
        <dbReference type="PIRSR" id="PIRSR000705-3"/>
    </source>
</evidence>
<feature type="active site" description="Proton acceptor" evidence="2">
    <location>
        <position position="80"/>
    </location>
</feature>
<dbReference type="GO" id="GO:0005737">
    <property type="term" value="C:cytoplasm"/>
    <property type="evidence" value="ECO:0007669"/>
    <property type="project" value="TreeGrafter"/>
</dbReference>
<evidence type="ECO:0000313" key="5">
    <source>
        <dbReference type="EMBL" id="ACB84271.1"/>
    </source>
</evidence>
<dbReference type="HOGENOM" id="CLU_030466_2_1_9"/>
<reference evidence="5 6" key="1">
    <citation type="submission" date="2008-04" db="EMBL/GenBank/DDBJ databases">
        <title>Complete sequence of chromosome of Natranaerobius thermophilus JW/NM-WN-LF.</title>
        <authorList>
            <consortium name="US DOE Joint Genome Institute"/>
            <person name="Copeland A."/>
            <person name="Lucas S."/>
            <person name="Lapidus A."/>
            <person name="Glavina del Rio T."/>
            <person name="Dalin E."/>
            <person name="Tice H."/>
            <person name="Bruce D."/>
            <person name="Goodwin L."/>
            <person name="Pitluck S."/>
            <person name="Chertkov O."/>
            <person name="Brettin T."/>
            <person name="Detter J.C."/>
            <person name="Han C."/>
            <person name="Kuske C.R."/>
            <person name="Schmutz J."/>
            <person name="Larimer F."/>
            <person name="Land M."/>
            <person name="Hauser L."/>
            <person name="Kyrpides N."/>
            <person name="Lykidis A."/>
            <person name="Mesbah N.M."/>
            <person name="Wiegel J."/>
        </authorList>
    </citation>
    <scope>NUCLEOTIDE SEQUENCE [LARGE SCALE GENOMIC DNA]</scope>
    <source>
        <strain evidence="6">ATCC BAA-1301 / DSM 18059 / JW/NM-WN-LF</strain>
    </source>
</reference>